<dbReference type="InParanoid" id="C1E9V6"/>
<accession>C1E9V6</accession>
<keyword evidence="5" id="KW-0732">Signal</keyword>
<dbReference type="eggNOG" id="KOG2649">
    <property type="taxonomic scope" value="Eukaryota"/>
</dbReference>
<evidence type="ECO:0000313" key="8">
    <source>
        <dbReference type="Proteomes" id="UP000002009"/>
    </source>
</evidence>
<dbReference type="PANTHER" id="PTHR11532:SF57">
    <property type="entry name" value="CARBOXYPEPTIDASE D, B"/>
    <property type="match status" value="1"/>
</dbReference>
<evidence type="ECO:0000256" key="1">
    <source>
        <dbReference type="ARBA" id="ARBA00005988"/>
    </source>
</evidence>
<dbReference type="InterPro" id="IPR050753">
    <property type="entry name" value="Peptidase_M14_domain"/>
</dbReference>
<dbReference type="Pfam" id="PF00246">
    <property type="entry name" value="Peptidase_M14"/>
    <property type="match status" value="2"/>
</dbReference>
<dbReference type="GeneID" id="8244780"/>
<evidence type="ECO:0000256" key="4">
    <source>
        <dbReference type="SAM" id="MobiDB-lite"/>
    </source>
</evidence>
<dbReference type="PROSITE" id="PS52035">
    <property type="entry name" value="PEPTIDASE_M14"/>
    <property type="match status" value="1"/>
</dbReference>
<feature type="region of interest" description="Disordered" evidence="4">
    <location>
        <begin position="146"/>
        <end position="167"/>
    </location>
</feature>
<dbReference type="STRING" id="296587.C1E9V6"/>
<gene>
    <name evidence="7" type="ORF">MICPUN_101351</name>
</gene>
<dbReference type="GO" id="GO:0006518">
    <property type="term" value="P:peptide metabolic process"/>
    <property type="evidence" value="ECO:0007669"/>
    <property type="project" value="TreeGrafter"/>
</dbReference>
<dbReference type="InterPro" id="IPR000834">
    <property type="entry name" value="Peptidase_M14"/>
</dbReference>
<name>C1E9V6_MICCC</name>
<dbReference type="RefSeq" id="XP_002503842.1">
    <property type="nucleotide sequence ID" value="XM_002503796.1"/>
</dbReference>
<dbReference type="SMART" id="SM00631">
    <property type="entry name" value="Zn_pept"/>
    <property type="match status" value="1"/>
</dbReference>
<dbReference type="Gene3D" id="2.60.40.1120">
    <property type="entry name" value="Carboxypeptidase-like, regulatory domain"/>
    <property type="match status" value="1"/>
</dbReference>
<feature type="active site" description="Proton donor/acceptor" evidence="3">
    <location>
        <position position="340"/>
    </location>
</feature>
<evidence type="ECO:0000256" key="5">
    <source>
        <dbReference type="SAM" id="SignalP"/>
    </source>
</evidence>
<dbReference type="GO" id="GO:0008270">
    <property type="term" value="F:zinc ion binding"/>
    <property type="evidence" value="ECO:0007669"/>
    <property type="project" value="InterPro"/>
</dbReference>
<reference evidence="7 8" key="1">
    <citation type="journal article" date="2009" name="Science">
        <title>Green evolution and dynamic adaptations revealed by genomes of the marine picoeukaryotes Micromonas.</title>
        <authorList>
            <person name="Worden A.Z."/>
            <person name="Lee J.H."/>
            <person name="Mock T."/>
            <person name="Rouze P."/>
            <person name="Simmons M.P."/>
            <person name="Aerts A.L."/>
            <person name="Allen A.E."/>
            <person name="Cuvelier M.L."/>
            <person name="Derelle E."/>
            <person name="Everett M.V."/>
            <person name="Foulon E."/>
            <person name="Grimwood J."/>
            <person name="Gundlach H."/>
            <person name="Henrissat B."/>
            <person name="Napoli C."/>
            <person name="McDonald S.M."/>
            <person name="Parker M.S."/>
            <person name="Rombauts S."/>
            <person name="Salamov A."/>
            <person name="Von Dassow P."/>
            <person name="Badger J.H."/>
            <person name="Coutinho P.M."/>
            <person name="Demir E."/>
            <person name="Dubchak I."/>
            <person name="Gentemann C."/>
            <person name="Eikrem W."/>
            <person name="Gready J.E."/>
            <person name="John U."/>
            <person name="Lanier W."/>
            <person name="Lindquist E.A."/>
            <person name="Lucas S."/>
            <person name="Mayer K.F."/>
            <person name="Moreau H."/>
            <person name="Not F."/>
            <person name="Otillar R."/>
            <person name="Panaud O."/>
            <person name="Pangilinan J."/>
            <person name="Paulsen I."/>
            <person name="Piegu B."/>
            <person name="Poliakov A."/>
            <person name="Robbens S."/>
            <person name="Schmutz J."/>
            <person name="Toulza E."/>
            <person name="Wyss T."/>
            <person name="Zelensky A."/>
            <person name="Zhou K."/>
            <person name="Armbrust E.V."/>
            <person name="Bhattacharya D."/>
            <person name="Goodenough U.W."/>
            <person name="Van de Peer Y."/>
            <person name="Grigoriev I.V."/>
        </authorList>
    </citation>
    <scope>NUCLEOTIDE SEQUENCE [LARGE SCALE GENOMIC DNA]</scope>
    <source>
        <strain evidence="8">RCC299 / NOUM17</strain>
    </source>
</reference>
<dbReference type="SUPFAM" id="SSF53187">
    <property type="entry name" value="Zn-dependent exopeptidases"/>
    <property type="match status" value="1"/>
</dbReference>
<dbReference type="FunCoup" id="C1E9V6">
    <property type="interactions" value="804"/>
</dbReference>
<sequence>MVFMGVRGVWAALWCVLVLAARVDATSRGSLAPVTHRRLADDESAKATGGDAKGSWSEWRYRSNEELANAMDALHAGPCAGISKLTTIGTSVRGVEMRAMEVSTQPGVEQTKPGIMLVGNMHGDEPVGRELIIRFARLLCIAHERRQRSAGGDGTGEGEGGLDKDPLDEASAKLLDEAAVVARRARVFLVPTMNPDGFSAKRRNNAASVDLNRDFPDQFNEPGLPARFDARQPETAAMMRFSEGVNATAALNFHEGALVANYPYDAISGSNRKAGYSKSPDDAAFRRLAKVYARAHPTMATAANEEFPEGITNGARWYPLWGGMQDWHYLKTQTMDVTVEVNERKWPDESSLVRLWTEHAPAMIAYATAVATTSTTGKVTDSLTGEPVRGAVLAVAGVDGVRFTPSTRTGYYARFLPPGRHEVTASAPGYYPQTRTADAGARLDISLRRMEDAADADDVAGDGDHGAAAVVGNGDARPGPNPKPGSAGFGGDTAGGAVVGLGGGDTAGGELVRVGELAAAVAAAVAWLAWRWRRRKRARLAALREGTQLSGVRIDG</sequence>
<dbReference type="AlphaFoldDB" id="C1E9V6"/>
<protein>
    <recommendedName>
        <fullName evidence="6">Peptidase M14 domain-containing protein</fullName>
    </recommendedName>
</protein>
<dbReference type="Gene3D" id="3.40.630.10">
    <property type="entry name" value="Zn peptidases"/>
    <property type="match status" value="1"/>
</dbReference>
<dbReference type="EMBL" id="CP001328">
    <property type="protein sequence ID" value="ACO65100.1"/>
    <property type="molecule type" value="Genomic_DNA"/>
</dbReference>
<dbReference type="OrthoDB" id="10249045at2759"/>
<dbReference type="GO" id="GO:0004181">
    <property type="term" value="F:metallocarboxypeptidase activity"/>
    <property type="evidence" value="ECO:0007669"/>
    <property type="project" value="InterPro"/>
</dbReference>
<keyword evidence="8" id="KW-1185">Reference proteome</keyword>
<evidence type="ECO:0000259" key="6">
    <source>
        <dbReference type="PROSITE" id="PS52035"/>
    </source>
</evidence>
<feature type="domain" description="Peptidase M14" evidence="6">
    <location>
        <begin position="60"/>
        <end position="370"/>
    </location>
</feature>
<feature type="signal peptide" evidence="5">
    <location>
        <begin position="1"/>
        <end position="20"/>
    </location>
</feature>
<keyword evidence="2" id="KW-0325">Glycoprotein</keyword>
<feature type="chain" id="PRO_5002906731" description="Peptidase M14 domain-containing protein" evidence="5">
    <location>
        <begin position="21"/>
        <end position="556"/>
    </location>
</feature>
<organism evidence="7 8">
    <name type="scientific">Micromonas commoda (strain RCC299 / NOUM17 / CCMP2709)</name>
    <name type="common">Picoplanktonic green alga</name>
    <dbReference type="NCBI Taxonomy" id="296587"/>
    <lineage>
        <taxon>Eukaryota</taxon>
        <taxon>Viridiplantae</taxon>
        <taxon>Chlorophyta</taxon>
        <taxon>Mamiellophyceae</taxon>
        <taxon>Mamiellales</taxon>
        <taxon>Mamiellaceae</taxon>
        <taxon>Micromonas</taxon>
    </lineage>
</organism>
<dbReference type="GO" id="GO:0016485">
    <property type="term" value="P:protein processing"/>
    <property type="evidence" value="ECO:0007669"/>
    <property type="project" value="TreeGrafter"/>
</dbReference>
<dbReference type="InterPro" id="IPR008969">
    <property type="entry name" value="CarboxyPept-like_regulatory"/>
</dbReference>
<dbReference type="OMA" id="WQSHIGV"/>
<dbReference type="Pfam" id="PF13620">
    <property type="entry name" value="CarboxypepD_reg"/>
    <property type="match status" value="1"/>
</dbReference>
<dbReference type="InterPro" id="IPR057246">
    <property type="entry name" value="CARBOXYPEPT_ZN_1"/>
</dbReference>
<dbReference type="CDD" id="cd18172">
    <property type="entry name" value="M14_CP_plant"/>
    <property type="match status" value="1"/>
</dbReference>
<dbReference type="PRINTS" id="PR00765">
    <property type="entry name" value="CRBOXYPTASEA"/>
</dbReference>
<evidence type="ECO:0000313" key="7">
    <source>
        <dbReference type="EMBL" id="ACO65100.1"/>
    </source>
</evidence>
<dbReference type="GO" id="GO:0005615">
    <property type="term" value="C:extracellular space"/>
    <property type="evidence" value="ECO:0007669"/>
    <property type="project" value="TreeGrafter"/>
</dbReference>
<dbReference type="PROSITE" id="PS00132">
    <property type="entry name" value="CARBOXYPEPT_ZN_1"/>
    <property type="match status" value="1"/>
</dbReference>
<evidence type="ECO:0000256" key="2">
    <source>
        <dbReference type="ARBA" id="ARBA00023180"/>
    </source>
</evidence>
<evidence type="ECO:0000256" key="3">
    <source>
        <dbReference type="PROSITE-ProRule" id="PRU01379"/>
    </source>
</evidence>
<feature type="region of interest" description="Disordered" evidence="4">
    <location>
        <begin position="456"/>
        <end position="491"/>
    </location>
</feature>
<dbReference type="SUPFAM" id="SSF49464">
    <property type="entry name" value="Carboxypeptidase regulatory domain-like"/>
    <property type="match status" value="1"/>
</dbReference>
<feature type="compositionally biased region" description="Low complexity" evidence="4">
    <location>
        <begin position="466"/>
        <end position="476"/>
    </location>
</feature>
<comment type="similarity">
    <text evidence="1 3">Belongs to the peptidase M14 family.</text>
</comment>
<proteinExistence type="inferred from homology"/>
<dbReference type="PANTHER" id="PTHR11532">
    <property type="entry name" value="PROTEASE M14 CARBOXYPEPTIDASE"/>
    <property type="match status" value="1"/>
</dbReference>
<dbReference type="KEGG" id="mis:MICPUN_101351"/>
<dbReference type="Proteomes" id="UP000002009">
    <property type="component" value="Chromosome 7"/>
</dbReference>